<name>A0A254N5N5_9BURK</name>
<reference evidence="5 6" key="1">
    <citation type="journal article" date="2007" name="Int. J. Syst. Evol. Microbiol.">
        <title>Description of Pelomonas aquatica sp. nov. and Pelomonas puraquae sp. nov., isolated from industrial and haemodialysis water.</title>
        <authorList>
            <person name="Gomila M."/>
            <person name="Bowien B."/>
            <person name="Falsen E."/>
            <person name="Moore E.R."/>
            <person name="Lalucat J."/>
        </authorList>
    </citation>
    <scope>NUCLEOTIDE SEQUENCE [LARGE SCALE GENOMIC DNA]</scope>
    <source>
        <strain evidence="5 6">CCUG 52769</strain>
    </source>
</reference>
<keyword evidence="6" id="KW-1185">Reference proteome</keyword>
<keyword evidence="2" id="KW-0238">DNA-binding</keyword>
<proteinExistence type="predicted"/>
<dbReference type="OrthoDB" id="8527856at2"/>
<organism evidence="5 6">
    <name type="scientific">Roseateles puraquae</name>
    <dbReference type="NCBI Taxonomy" id="431059"/>
    <lineage>
        <taxon>Bacteria</taxon>
        <taxon>Pseudomonadati</taxon>
        <taxon>Pseudomonadota</taxon>
        <taxon>Betaproteobacteria</taxon>
        <taxon>Burkholderiales</taxon>
        <taxon>Sphaerotilaceae</taxon>
        <taxon>Roseateles</taxon>
    </lineage>
</organism>
<feature type="domain" description="HTH cro/C1-type" evidence="4">
    <location>
        <begin position="23"/>
        <end position="78"/>
    </location>
</feature>
<dbReference type="AlphaFoldDB" id="A0A254N5N5"/>
<evidence type="ECO:0000256" key="2">
    <source>
        <dbReference type="ARBA" id="ARBA00023125"/>
    </source>
</evidence>
<dbReference type="PANTHER" id="PTHR46797">
    <property type="entry name" value="HTH-TYPE TRANSCRIPTIONAL REGULATOR"/>
    <property type="match status" value="1"/>
</dbReference>
<keyword evidence="1" id="KW-0805">Transcription regulation</keyword>
<comment type="caution">
    <text evidence="5">The sequence shown here is derived from an EMBL/GenBank/DDBJ whole genome shotgun (WGS) entry which is preliminary data.</text>
</comment>
<evidence type="ECO:0000313" key="6">
    <source>
        <dbReference type="Proteomes" id="UP000197446"/>
    </source>
</evidence>
<evidence type="ECO:0000256" key="3">
    <source>
        <dbReference type="ARBA" id="ARBA00023163"/>
    </source>
</evidence>
<dbReference type="GO" id="GO:0003677">
    <property type="term" value="F:DNA binding"/>
    <property type="evidence" value="ECO:0007669"/>
    <property type="project" value="UniProtKB-KW"/>
</dbReference>
<evidence type="ECO:0000256" key="1">
    <source>
        <dbReference type="ARBA" id="ARBA00023015"/>
    </source>
</evidence>
<accession>A0A254N5N5</accession>
<dbReference type="PANTHER" id="PTHR46797:SF23">
    <property type="entry name" value="HTH-TYPE TRANSCRIPTIONAL REGULATOR SUTR"/>
    <property type="match status" value="1"/>
</dbReference>
<dbReference type="PROSITE" id="PS50943">
    <property type="entry name" value="HTH_CROC1"/>
    <property type="match status" value="1"/>
</dbReference>
<protein>
    <submittedName>
        <fullName evidence="5">Transcriptional regulator</fullName>
    </submittedName>
</protein>
<dbReference type="CDD" id="cd00093">
    <property type="entry name" value="HTH_XRE"/>
    <property type="match status" value="1"/>
</dbReference>
<evidence type="ECO:0000313" key="5">
    <source>
        <dbReference type="EMBL" id="OWR03335.1"/>
    </source>
</evidence>
<dbReference type="GO" id="GO:0003700">
    <property type="term" value="F:DNA-binding transcription factor activity"/>
    <property type="evidence" value="ECO:0007669"/>
    <property type="project" value="TreeGrafter"/>
</dbReference>
<dbReference type="Pfam" id="PF01381">
    <property type="entry name" value="HTH_3"/>
    <property type="match status" value="1"/>
</dbReference>
<dbReference type="InterPro" id="IPR050807">
    <property type="entry name" value="TransReg_Diox_bact_type"/>
</dbReference>
<dbReference type="SMART" id="SM00530">
    <property type="entry name" value="HTH_XRE"/>
    <property type="match status" value="1"/>
</dbReference>
<gene>
    <name evidence="5" type="ORF">CDO81_17050</name>
</gene>
<sequence length="83" mass="9211">MSPGAANQPKKHVSAREALAANIVALRHERGWSQEALAFECGLHRTFVAHVERLSRNISLDNIERLALALGVQPFELLKPRSD</sequence>
<dbReference type="InterPro" id="IPR010982">
    <property type="entry name" value="Lambda_DNA-bd_dom_sf"/>
</dbReference>
<dbReference type="SUPFAM" id="SSF47413">
    <property type="entry name" value="lambda repressor-like DNA-binding domains"/>
    <property type="match status" value="1"/>
</dbReference>
<keyword evidence="3" id="KW-0804">Transcription</keyword>
<dbReference type="GO" id="GO:0005829">
    <property type="term" value="C:cytosol"/>
    <property type="evidence" value="ECO:0007669"/>
    <property type="project" value="TreeGrafter"/>
</dbReference>
<dbReference type="Gene3D" id="1.10.260.40">
    <property type="entry name" value="lambda repressor-like DNA-binding domains"/>
    <property type="match status" value="1"/>
</dbReference>
<dbReference type="InterPro" id="IPR001387">
    <property type="entry name" value="Cro/C1-type_HTH"/>
</dbReference>
<evidence type="ECO:0000259" key="4">
    <source>
        <dbReference type="PROSITE" id="PS50943"/>
    </source>
</evidence>
<dbReference type="EMBL" id="NISI01000006">
    <property type="protein sequence ID" value="OWR03335.1"/>
    <property type="molecule type" value="Genomic_DNA"/>
</dbReference>
<dbReference type="Proteomes" id="UP000197446">
    <property type="component" value="Unassembled WGS sequence"/>
</dbReference>
<dbReference type="RefSeq" id="WP_088484472.1">
    <property type="nucleotide sequence ID" value="NZ_NISI01000006.1"/>
</dbReference>